<keyword evidence="3" id="KW-1185">Reference proteome</keyword>
<comment type="caution">
    <text evidence="2">The sequence shown here is derived from an EMBL/GenBank/DDBJ whole genome shotgun (WGS) entry which is preliminary data.</text>
</comment>
<sequence length="277" mass="33077">MISKLIKEKDLFSWFSKIVKKNVNEEIEDKKFENYLKIVLQKIIIEKEVLEKSENPFIFFKTICKEKGIPKNFFDLEKKEEILLILQELCEESKYQKRLCKPFSLAVDFINPDLEIISAGTILLRDNKIVIDTHLEIFTFDLKQKHTIKFHNQNPSIIKISFQKDCFNILFESKKEKSKFLNELENRIKIEEKQLKQQAHFKKIVECCQKESKKKKKNKIKKMKKRKKATNKSNGWLCGLHSLNKEEKLEKKKFEVSFQVKILDDNFRPIQDARLAF</sequence>
<organism evidence="2 3">
    <name type="scientific">Anaeramoeba ignava</name>
    <name type="common">Anaerobic marine amoeba</name>
    <dbReference type="NCBI Taxonomy" id="1746090"/>
    <lineage>
        <taxon>Eukaryota</taxon>
        <taxon>Metamonada</taxon>
        <taxon>Anaeramoebidae</taxon>
        <taxon>Anaeramoeba</taxon>
    </lineage>
</organism>
<keyword evidence="1" id="KW-0175">Coiled coil</keyword>
<feature type="coiled-coil region" evidence="1">
    <location>
        <begin position="174"/>
        <end position="233"/>
    </location>
</feature>
<gene>
    <name evidence="2" type="ORF">M0811_06082</name>
</gene>
<protein>
    <submittedName>
        <fullName evidence="2">Uncharacterized protein</fullName>
    </submittedName>
</protein>
<evidence type="ECO:0000313" key="2">
    <source>
        <dbReference type="EMBL" id="KAJ5076502.1"/>
    </source>
</evidence>
<evidence type="ECO:0000256" key="1">
    <source>
        <dbReference type="SAM" id="Coils"/>
    </source>
</evidence>
<accession>A0A9Q0LP57</accession>
<dbReference type="AlphaFoldDB" id="A0A9Q0LP57"/>
<proteinExistence type="predicted"/>
<reference evidence="2" key="1">
    <citation type="submission" date="2022-10" db="EMBL/GenBank/DDBJ databases">
        <title>Novel sulphate-reducing endosymbionts in the free-living metamonad Anaeramoeba.</title>
        <authorList>
            <person name="Jerlstrom-Hultqvist J."/>
            <person name="Cepicka I."/>
            <person name="Gallot-Lavallee L."/>
            <person name="Salas-Leiva D."/>
            <person name="Curtis B.A."/>
            <person name="Zahonova K."/>
            <person name="Pipaliya S."/>
            <person name="Dacks J."/>
            <person name="Roger A.J."/>
        </authorList>
    </citation>
    <scope>NUCLEOTIDE SEQUENCE</scope>
    <source>
        <strain evidence="2">BMAN</strain>
    </source>
</reference>
<name>A0A9Q0LP57_ANAIG</name>
<dbReference type="EMBL" id="JAPDFW010000060">
    <property type="protein sequence ID" value="KAJ5076502.1"/>
    <property type="molecule type" value="Genomic_DNA"/>
</dbReference>
<dbReference type="Proteomes" id="UP001149090">
    <property type="component" value="Unassembled WGS sequence"/>
</dbReference>
<evidence type="ECO:0000313" key="3">
    <source>
        <dbReference type="Proteomes" id="UP001149090"/>
    </source>
</evidence>